<keyword evidence="1" id="KW-0472">Membrane</keyword>
<name>A0A6C0H761_9ZZZZ</name>
<organism evidence="2">
    <name type="scientific">viral metagenome</name>
    <dbReference type="NCBI Taxonomy" id="1070528"/>
    <lineage>
        <taxon>unclassified sequences</taxon>
        <taxon>metagenomes</taxon>
        <taxon>organismal metagenomes</taxon>
    </lineage>
</organism>
<reference evidence="2" key="1">
    <citation type="journal article" date="2020" name="Nature">
        <title>Giant virus diversity and host interactions through global metagenomics.</title>
        <authorList>
            <person name="Schulz F."/>
            <person name="Roux S."/>
            <person name="Paez-Espino D."/>
            <person name="Jungbluth S."/>
            <person name="Walsh D.A."/>
            <person name="Denef V.J."/>
            <person name="McMahon K.D."/>
            <person name="Konstantinidis K.T."/>
            <person name="Eloe-Fadrosh E.A."/>
            <person name="Kyrpides N.C."/>
            <person name="Woyke T."/>
        </authorList>
    </citation>
    <scope>NUCLEOTIDE SEQUENCE</scope>
    <source>
        <strain evidence="2">GVMAG-M-3300023179-82</strain>
    </source>
</reference>
<evidence type="ECO:0000313" key="2">
    <source>
        <dbReference type="EMBL" id="QHT76388.1"/>
    </source>
</evidence>
<evidence type="ECO:0000256" key="1">
    <source>
        <dbReference type="SAM" id="Phobius"/>
    </source>
</evidence>
<accession>A0A6C0H761</accession>
<dbReference type="EMBL" id="MN739896">
    <property type="protein sequence ID" value="QHT76388.1"/>
    <property type="molecule type" value="Genomic_DNA"/>
</dbReference>
<sequence>MFIIIYNFFHLIIKLLIYILHKLLLKPII</sequence>
<protein>
    <submittedName>
        <fullName evidence="2">Uncharacterized protein</fullName>
    </submittedName>
</protein>
<keyword evidence="1" id="KW-1133">Transmembrane helix</keyword>
<feature type="transmembrane region" description="Helical" evidence="1">
    <location>
        <begin position="6"/>
        <end position="25"/>
    </location>
</feature>
<proteinExistence type="predicted"/>
<dbReference type="AlphaFoldDB" id="A0A6C0H761"/>
<keyword evidence="1" id="KW-0812">Transmembrane</keyword>